<keyword evidence="5" id="KW-0812">Transmembrane</keyword>
<dbReference type="AlphaFoldDB" id="A0A284R1L4"/>
<dbReference type="SUPFAM" id="SSF54373">
    <property type="entry name" value="FAD-linked reductases, C-terminal domain"/>
    <property type="match status" value="1"/>
</dbReference>
<sequence length="794" mass="86143">MTKDFTVAIVGGGMCGLACAVGLSRSDIHVDIFEASSKFEEVGAGVALGPNALRALKGLGLYETVLSHSKASGPGHREFIFLSGMDESKVVYDYPSMSPDDLGLGIYRPVFLDAVVGLLDPSTVHFNKRCVSITSTETTTVISFTDGTEHEADVVIGADGVRSATRNYVVGEGVQKHMVFTNTIAYRGLISLEDLKAAGLQTELSTRPTMFAGLNKHFVIFPIHGDERINVVIFVSKSDIPPQPPLPSPWVAATSDRELQDQFQEWGRDARIIVDHMGACSKWFIHALNPPLGSYSRGRVVLIGDAAHAMAPHLGAGVGQGFEDVFLLCELLKNDKVTKSNIEGALRAYSEVRSPRANWVLERTNQALRVYESYQPGMEAEKAEKLANQWDPIWHHKLDEDINRAIEMVSKHVQALNTLTGVSIAFTGNTPGSSNKQDFSVSVDRADAYVASYPSPAEYLQWYMSPTLEEGNHTIALSEMDNIDVDYAIVAVGNQTTVQGKDILVDDTSNAIVWTGDWQTNTSTLAHITRVFVDNHPLGNSTKDSNTAGDSFSFQFTGTNVSVWRETTTFSTTSNASGNDIANTMFFSSPVLASGAHTLFMNITEVAGDQSFMLDYITYSDQVSDGNSSSSPTSLSGSSGTNTPSSSGTSSSYSPPKTTQLAGIVGGAVGGGVALLLIIGALIWWRRSKRSYHKANLIRLSVDQFVLRQADLSAPAPSTSEKKLVWLQTGGTSVAASENQAEIRRRLDEINRLMAQMEQPANETAQIQELRTRIEMLTEENTRLMGAPPPAYQD</sequence>
<dbReference type="Gene3D" id="3.50.50.60">
    <property type="entry name" value="FAD/NAD(P)-binding domain"/>
    <property type="match status" value="1"/>
</dbReference>
<dbReference type="Proteomes" id="UP000219338">
    <property type="component" value="Unassembled WGS sequence"/>
</dbReference>
<evidence type="ECO:0000256" key="1">
    <source>
        <dbReference type="ARBA" id="ARBA00022630"/>
    </source>
</evidence>
<evidence type="ECO:0000256" key="4">
    <source>
        <dbReference type="SAM" id="MobiDB-lite"/>
    </source>
</evidence>
<dbReference type="STRING" id="47428.A0A284R1L4"/>
<dbReference type="GO" id="GO:0044550">
    <property type="term" value="P:secondary metabolite biosynthetic process"/>
    <property type="evidence" value="ECO:0007669"/>
    <property type="project" value="TreeGrafter"/>
</dbReference>
<name>A0A284R1L4_ARMOS</name>
<dbReference type="PRINTS" id="PR00420">
    <property type="entry name" value="RNGMNOXGNASE"/>
</dbReference>
<feature type="transmembrane region" description="Helical" evidence="5">
    <location>
        <begin position="661"/>
        <end position="685"/>
    </location>
</feature>
<dbReference type="Pfam" id="PF01494">
    <property type="entry name" value="FAD_binding_3"/>
    <property type="match status" value="1"/>
</dbReference>
<evidence type="ECO:0000256" key="2">
    <source>
        <dbReference type="ARBA" id="ARBA00022827"/>
    </source>
</evidence>
<feature type="compositionally biased region" description="Low complexity" evidence="4">
    <location>
        <begin position="627"/>
        <end position="656"/>
    </location>
</feature>
<keyword evidence="5" id="KW-1133">Transmembrane helix</keyword>
<keyword evidence="1" id="KW-0285">Flavoprotein</keyword>
<keyword evidence="5" id="KW-0472">Membrane</keyword>
<evidence type="ECO:0000256" key="3">
    <source>
        <dbReference type="ARBA" id="ARBA00023002"/>
    </source>
</evidence>
<keyword evidence="2" id="KW-0274">FAD</keyword>
<protein>
    <recommendedName>
        <fullName evidence="6">FAD-binding domain-containing protein</fullName>
    </recommendedName>
</protein>
<dbReference type="GO" id="GO:0071949">
    <property type="term" value="F:FAD binding"/>
    <property type="evidence" value="ECO:0007669"/>
    <property type="project" value="InterPro"/>
</dbReference>
<dbReference type="GO" id="GO:0016491">
    <property type="term" value="F:oxidoreductase activity"/>
    <property type="evidence" value="ECO:0007669"/>
    <property type="project" value="UniProtKB-KW"/>
</dbReference>
<organism evidence="7 8">
    <name type="scientific">Armillaria ostoyae</name>
    <name type="common">Armillaria root rot fungus</name>
    <dbReference type="NCBI Taxonomy" id="47428"/>
    <lineage>
        <taxon>Eukaryota</taxon>
        <taxon>Fungi</taxon>
        <taxon>Dikarya</taxon>
        <taxon>Basidiomycota</taxon>
        <taxon>Agaricomycotina</taxon>
        <taxon>Agaricomycetes</taxon>
        <taxon>Agaricomycetidae</taxon>
        <taxon>Agaricales</taxon>
        <taxon>Marasmiineae</taxon>
        <taxon>Physalacriaceae</taxon>
        <taxon>Armillaria</taxon>
    </lineage>
</organism>
<accession>A0A284R1L4</accession>
<dbReference type="PANTHER" id="PTHR46720">
    <property type="entry name" value="HYDROXYLASE, PUTATIVE (AFU_ORTHOLOGUE AFUA_3G01460)-RELATED"/>
    <property type="match status" value="1"/>
</dbReference>
<feature type="region of interest" description="Disordered" evidence="4">
    <location>
        <begin position="627"/>
        <end position="657"/>
    </location>
</feature>
<dbReference type="OrthoDB" id="417877at2759"/>
<dbReference type="PANTHER" id="PTHR46720:SF3">
    <property type="entry name" value="FAD-BINDING DOMAIN-CONTAINING PROTEIN-RELATED"/>
    <property type="match status" value="1"/>
</dbReference>
<evidence type="ECO:0000256" key="5">
    <source>
        <dbReference type="SAM" id="Phobius"/>
    </source>
</evidence>
<feature type="domain" description="FAD-binding" evidence="6">
    <location>
        <begin position="5"/>
        <end position="363"/>
    </location>
</feature>
<dbReference type="SUPFAM" id="SSF51905">
    <property type="entry name" value="FAD/NAD(P)-binding domain"/>
    <property type="match status" value="1"/>
</dbReference>
<dbReference type="InterPro" id="IPR036188">
    <property type="entry name" value="FAD/NAD-bd_sf"/>
</dbReference>
<gene>
    <name evidence="7" type="ORF">ARMOST_05937</name>
</gene>
<dbReference type="InterPro" id="IPR002938">
    <property type="entry name" value="FAD-bd"/>
</dbReference>
<dbReference type="EMBL" id="FUEG01000003">
    <property type="protein sequence ID" value="SJL02606.1"/>
    <property type="molecule type" value="Genomic_DNA"/>
</dbReference>
<dbReference type="InterPro" id="IPR051104">
    <property type="entry name" value="FAD_monoxygenase"/>
</dbReference>
<evidence type="ECO:0000259" key="6">
    <source>
        <dbReference type="Pfam" id="PF01494"/>
    </source>
</evidence>
<keyword evidence="8" id="KW-1185">Reference proteome</keyword>
<proteinExistence type="predicted"/>
<evidence type="ECO:0000313" key="8">
    <source>
        <dbReference type="Proteomes" id="UP000219338"/>
    </source>
</evidence>
<keyword evidence="3" id="KW-0560">Oxidoreductase</keyword>
<reference evidence="8" key="1">
    <citation type="journal article" date="2017" name="Nat. Ecol. Evol.">
        <title>Genome expansion and lineage-specific genetic innovations in the forest pathogenic fungi Armillaria.</title>
        <authorList>
            <person name="Sipos G."/>
            <person name="Prasanna A.N."/>
            <person name="Walter M.C."/>
            <person name="O'Connor E."/>
            <person name="Balint B."/>
            <person name="Krizsan K."/>
            <person name="Kiss B."/>
            <person name="Hess J."/>
            <person name="Varga T."/>
            <person name="Slot J."/>
            <person name="Riley R."/>
            <person name="Boka B."/>
            <person name="Rigling D."/>
            <person name="Barry K."/>
            <person name="Lee J."/>
            <person name="Mihaltcheva S."/>
            <person name="LaButti K."/>
            <person name="Lipzen A."/>
            <person name="Waldron R."/>
            <person name="Moloney N.M."/>
            <person name="Sperisen C."/>
            <person name="Kredics L."/>
            <person name="Vagvoelgyi C."/>
            <person name="Patrignani A."/>
            <person name="Fitzpatrick D."/>
            <person name="Nagy I."/>
            <person name="Doyle S."/>
            <person name="Anderson J.B."/>
            <person name="Grigoriev I.V."/>
            <person name="Gueldener U."/>
            <person name="Muensterkoetter M."/>
            <person name="Nagy L.G."/>
        </authorList>
    </citation>
    <scope>NUCLEOTIDE SEQUENCE [LARGE SCALE GENOMIC DNA]</scope>
    <source>
        <strain evidence="8">C18/9</strain>
    </source>
</reference>
<evidence type="ECO:0000313" key="7">
    <source>
        <dbReference type="EMBL" id="SJL02606.1"/>
    </source>
</evidence>